<feature type="compositionally biased region" description="Polar residues" evidence="1">
    <location>
        <begin position="26"/>
        <end position="35"/>
    </location>
</feature>
<sequence length="331" mass="36881">MGRAARRFEDEFEETLSLIDMPITPMKQQQHQQKPSSDRLLKQSGFVDVENRACLSADGDEPDFNFGSLSGSPSTRVEMSSADELFRHGQILPLRLSVDSRLDRVSKRVARPDSASSSIEFTSVSSSSRSSSYSSTSSLNIIINNSNATKTAPYHAPRIRNQFHAHPSPTPRIRVTAPSKSSTRCRKSSVWDIFRLGPVQPPGIELNNLKARNPSSNRTQPTRGFIAGPERDSLGNRASLKQGMFGLGGCRCAADAVEDVQRPRIVVIRSGTEGRRRSGFKEGEVKEELKRIIEEARRMRSSRQGTEAEVLPRRRTFEWLKQLNVEGGEVN</sequence>
<feature type="compositionally biased region" description="Low complexity" evidence="1">
    <location>
        <begin position="114"/>
        <end position="136"/>
    </location>
</feature>
<evidence type="ECO:0000256" key="1">
    <source>
        <dbReference type="SAM" id="MobiDB-lite"/>
    </source>
</evidence>
<dbReference type="Gramene" id="Kaladp0023s0032.1.v1.1">
    <property type="protein sequence ID" value="Kaladp0023s0032.1.v1.1.CDS.1"/>
    <property type="gene ID" value="Kaladp0023s0032.v1.1"/>
</dbReference>
<feature type="compositionally biased region" description="Polar residues" evidence="1">
    <location>
        <begin position="213"/>
        <end position="222"/>
    </location>
</feature>
<reference evidence="2" key="1">
    <citation type="submission" date="2021-01" db="UniProtKB">
        <authorList>
            <consortium name="EnsemblPlants"/>
        </authorList>
    </citation>
    <scope>IDENTIFICATION</scope>
</reference>
<dbReference type="Proteomes" id="UP000594263">
    <property type="component" value="Unplaced"/>
</dbReference>
<dbReference type="PANTHER" id="PTHR33922:SF2">
    <property type="entry name" value="OS07G0589600 PROTEIN"/>
    <property type="match status" value="1"/>
</dbReference>
<dbReference type="PANTHER" id="PTHR33922">
    <property type="entry name" value="OS01G0888066 PROTEIN-RELATED"/>
    <property type="match status" value="1"/>
</dbReference>
<organism evidence="2 3">
    <name type="scientific">Kalanchoe fedtschenkoi</name>
    <name type="common">Lavender scallops</name>
    <name type="synonym">South American air plant</name>
    <dbReference type="NCBI Taxonomy" id="63787"/>
    <lineage>
        <taxon>Eukaryota</taxon>
        <taxon>Viridiplantae</taxon>
        <taxon>Streptophyta</taxon>
        <taxon>Embryophyta</taxon>
        <taxon>Tracheophyta</taxon>
        <taxon>Spermatophyta</taxon>
        <taxon>Magnoliopsida</taxon>
        <taxon>eudicotyledons</taxon>
        <taxon>Gunneridae</taxon>
        <taxon>Pentapetalae</taxon>
        <taxon>Saxifragales</taxon>
        <taxon>Crassulaceae</taxon>
        <taxon>Kalanchoe</taxon>
    </lineage>
</organism>
<dbReference type="EnsemblPlants" id="Kaladp0023s0032.1.v1.1">
    <property type="protein sequence ID" value="Kaladp0023s0032.1.v1.1.CDS.1"/>
    <property type="gene ID" value="Kaladp0023s0032.v1.1"/>
</dbReference>
<dbReference type="AlphaFoldDB" id="A0A7N0T5L2"/>
<feature type="region of interest" description="Disordered" evidence="1">
    <location>
        <begin position="22"/>
        <end position="41"/>
    </location>
</feature>
<feature type="region of interest" description="Disordered" evidence="1">
    <location>
        <begin position="205"/>
        <end position="235"/>
    </location>
</feature>
<proteinExistence type="predicted"/>
<dbReference type="OMA" id="CKCSVET"/>
<evidence type="ECO:0000313" key="3">
    <source>
        <dbReference type="Proteomes" id="UP000594263"/>
    </source>
</evidence>
<protein>
    <submittedName>
        <fullName evidence="2">Uncharacterized protein</fullName>
    </submittedName>
</protein>
<feature type="region of interest" description="Disordered" evidence="1">
    <location>
        <begin position="107"/>
        <end position="136"/>
    </location>
</feature>
<accession>A0A7N0T5L2</accession>
<name>A0A7N0T5L2_KALFE</name>
<feature type="region of interest" description="Disordered" evidence="1">
    <location>
        <begin position="162"/>
        <end position="181"/>
    </location>
</feature>
<keyword evidence="3" id="KW-1185">Reference proteome</keyword>
<evidence type="ECO:0000313" key="2">
    <source>
        <dbReference type="EnsemblPlants" id="Kaladp0023s0032.1.v1.1.CDS.1"/>
    </source>
</evidence>